<dbReference type="PROSITE" id="PS50216">
    <property type="entry name" value="DHHC"/>
    <property type="match status" value="1"/>
</dbReference>
<dbReference type="SMART" id="SM00248">
    <property type="entry name" value="ANK"/>
    <property type="match status" value="5"/>
</dbReference>
<dbReference type="AlphaFoldDB" id="A0A9Q1GEQ5"/>
<dbReference type="PANTHER" id="PTHR24161">
    <property type="entry name" value="ANK_REP_REGION DOMAIN-CONTAINING PROTEIN-RELATED"/>
    <property type="match status" value="1"/>
</dbReference>
<keyword evidence="4 8" id="KW-1133">Transmembrane helix</keyword>
<dbReference type="Pfam" id="PF01529">
    <property type="entry name" value="DHHC"/>
    <property type="match status" value="1"/>
</dbReference>
<gene>
    <name evidence="10" type="ORF">SKAU_G00029960</name>
</gene>
<proteinExistence type="inferred from homology"/>
<feature type="transmembrane region" description="Helical" evidence="8">
    <location>
        <begin position="444"/>
        <end position="471"/>
    </location>
</feature>
<dbReference type="Gene3D" id="1.25.40.20">
    <property type="entry name" value="Ankyrin repeat-containing domain"/>
    <property type="match status" value="2"/>
</dbReference>
<evidence type="ECO:0000256" key="3">
    <source>
        <dbReference type="ARBA" id="ARBA00022737"/>
    </source>
</evidence>
<accession>A0A9Q1GEQ5</accession>
<keyword evidence="3" id="KW-0677">Repeat</keyword>
<feature type="repeat" description="ANK" evidence="7">
    <location>
        <begin position="101"/>
        <end position="133"/>
    </location>
</feature>
<dbReference type="PROSITE" id="PS50088">
    <property type="entry name" value="ANK_REPEAT"/>
    <property type="match status" value="5"/>
</dbReference>
<evidence type="ECO:0000256" key="6">
    <source>
        <dbReference type="ARBA" id="ARBA00023136"/>
    </source>
</evidence>
<dbReference type="GO" id="GO:0000139">
    <property type="term" value="C:Golgi membrane"/>
    <property type="evidence" value="ECO:0007669"/>
    <property type="project" value="TreeGrafter"/>
</dbReference>
<evidence type="ECO:0000256" key="5">
    <source>
        <dbReference type="ARBA" id="ARBA00023043"/>
    </source>
</evidence>
<comment type="domain">
    <text evidence="8">The DHHC domain is required for palmitoyltransferase activity.</text>
</comment>
<feature type="transmembrane region" description="Helical" evidence="8">
    <location>
        <begin position="315"/>
        <end position="335"/>
    </location>
</feature>
<dbReference type="InterPro" id="IPR002110">
    <property type="entry name" value="Ankyrin_rpt"/>
</dbReference>
<dbReference type="Pfam" id="PF00023">
    <property type="entry name" value="Ank"/>
    <property type="match status" value="2"/>
</dbReference>
<dbReference type="SUPFAM" id="SSF48403">
    <property type="entry name" value="Ankyrin repeat"/>
    <property type="match status" value="1"/>
</dbReference>
<evidence type="ECO:0000256" key="2">
    <source>
        <dbReference type="ARBA" id="ARBA00022692"/>
    </source>
</evidence>
<keyword evidence="5 7" id="KW-0040">ANK repeat</keyword>
<keyword evidence="8" id="KW-0808">Transferase</keyword>
<evidence type="ECO:0000313" key="10">
    <source>
        <dbReference type="EMBL" id="KAJ8382218.1"/>
    </source>
</evidence>
<dbReference type="OrthoDB" id="163438at2759"/>
<comment type="similarity">
    <text evidence="8">Belongs to the DHHC palmitoyltransferase family.</text>
</comment>
<evidence type="ECO:0000313" key="11">
    <source>
        <dbReference type="Proteomes" id="UP001152622"/>
    </source>
</evidence>
<dbReference type="EC" id="2.3.1.225" evidence="8"/>
<comment type="catalytic activity">
    <reaction evidence="8">
        <text>L-cysteinyl-[protein] + hexadecanoyl-CoA = S-hexadecanoyl-L-cysteinyl-[protein] + CoA</text>
        <dbReference type="Rhea" id="RHEA:36683"/>
        <dbReference type="Rhea" id="RHEA-COMP:10131"/>
        <dbReference type="Rhea" id="RHEA-COMP:11032"/>
        <dbReference type="ChEBI" id="CHEBI:29950"/>
        <dbReference type="ChEBI" id="CHEBI:57287"/>
        <dbReference type="ChEBI" id="CHEBI:57379"/>
        <dbReference type="ChEBI" id="CHEBI:74151"/>
        <dbReference type="EC" id="2.3.1.225"/>
    </reaction>
</comment>
<dbReference type="Pfam" id="PF12796">
    <property type="entry name" value="Ank_2"/>
    <property type="match status" value="1"/>
</dbReference>
<dbReference type="PROSITE" id="PS50297">
    <property type="entry name" value="ANK_REP_REGION"/>
    <property type="match status" value="5"/>
</dbReference>
<dbReference type="GO" id="GO:0019706">
    <property type="term" value="F:protein-cysteine S-palmitoyltransferase activity"/>
    <property type="evidence" value="ECO:0007669"/>
    <property type="project" value="UniProtKB-EC"/>
</dbReference>
<organism evidence="10 11">
    <name type="scientific">Synaphobranchus kaupii</name>
    <name type="common">Kaup's arrowtooth eel</name>
    <dbReference type="NCBI Taxonomy" id="118154"/>
    <lineage>
        <taxon>Eukaryota</taxon>
        <taxon>Metazoa</taxon>
        <taxon>Chordata</taxon>
        <taxon>Craniata</taxon>
        <taxon>Vertebrata</taxon>
        <taxon>Euteleostomi</taxon>
        <taxon>Actinopterygii</taxon>
        <taxon>Neopterygii</taxon>
        <taxon>Teleostei</taxon>
        <taxon>Anguilliformes</taxon>
        <taxon>Synaphobranchidae</taxon>
        <taxon>Synaphobranchus</taxon>
    </lineage>
</organism>
<keyword evidence="8" id="KW-0012">Acyltransferase</keyword>
<feature type="repeat" description="ANK" evidence="7">
    <location>
        <begin position="200"/>
        <end position="233"/>
    </location>
</feature>
<name>A0A9Q1GEQ5_SYNKA</name>
<comment type="caution">
    <text evidence="10">The sequence shown here is derived from an EMBL/GenBank/DDBJ whole genome shotgun (WGS) entry which is preliminary data.</text>
</comment>
<protein>
    <recommendedName>
        <fullName evidence="8">Palmitoyltransferase</fullName>
        <ecNumber evidence="8">2.3.1.225</ecNumber>
    </recommendedName>
</protein>
<evidence type="ECO:0000256" key="4">
    <source>
        <dbReference type="ARBA" id="ARBA00022989"/>
    </source>
</evidence>
<evidence type="ECO:0000256" key="8">
    <source>
        <dbReference type="RuleBase" id="RU079119"/>
    </source>
</evidence>
<comment type="subcellular location">
    <subcellularLocation>
        <location evidence="1">Membrane</location>
        <topology evidence="1">Multi-pass membrane protein</topology>
    </subcellularLocation>
</comment>
<evidence type="ECO:0000256" key="1">
    <source>
        <dbReference type="ARBA" id="ARBA00004141"/>
    </source>
</evidence>
<sequence>MVPAPRPPSFTVSGQYEQCSGNGHCFKPPVNSKVDIFQAAKLGQLEECRHILLAEGAGVLNWVDSCGHTPAHWASLAGAVEIVQLFLEAGGPVNLPSVGELAQRPVHWASVNGHIAVVDQLLGAGVSMDTADHRGYTPLILAAQYGHTALCCYLIGKGAQLHLCDAEGDNALHWAAFKGHCELTRLLIYSGFNPKQPDKFGQTPLHLAVLSGDLLTVQLLCEQDGVDLETEDINGKTPLKLSRGHKHWEISTYLENAISRSGRLIPKFDWSVLVFGPPGKSKGPVLFLLSCLFLWGYPTYLLKIVSVSFNKLWEFHVAFLLANALMWFFFLKASLMDPGFLPRDSKEYDQAIKQAVHCEGWRQGKNPLLRLCHTCHIVKPLRTKHCRITNRCVEHFDHYCPYVYNTVGRRNRTYFLGFLSSMSLNCFMGVYLCVDWFFQMGRSLFIGTGFLFMAIIGVISGIMACTCLYMAALNTTANEQLNHHKYSYLREEEGQAASLFDRGVLLNLLEFFHVVPPLQEGQRRAMDHLQVI</sequence>
<keyword evidence="6 8" id="KW-0472">Membrane</keyword>
<feature type="repeat" description="ANK" evidence="7">
    <location>
        <begin position="134"/>
        <end position="166"/>
    </location>
</feature>
<dbReference type="InterPro" id="IPR036770">
    <property type="entry name" value="Ankyrin_rpt-contain_sf"/>
</dbReference>
<feature type="repeat" description="ANK" evidence="7">
    <location>
        <begin position="167"/>
        <end position="199"/>
    </location>
</feature>
<dbReference type="PANTHER" id="PTHR24161:SF17">
    <property type="entry name" value="PALMITOYLTRANSFERASE"/>
    <property type="match status" value="1"/>
</dbReference>
<feature type="domain" description="Palmitoyltransferase DHHC" evidence="9">
    <location>
        <begin position="369"/>
        <end position="483"/>
    </location>
</feature>
<evidence type="ECO:0000256" key="7">
    <source>
        <dbReference type="PROSITE-ProRule" id="PRU00023"/>
    </source>
</evidence>
<evidence type="ECO:0000259" key="9">
    <source>
        <dbReference type="Pfam" id="PF01529"/>
    </source>
</evidence>
<dbReference type="EMBL" id="JAINUF010000001">
    <property type="protein sequence ID" value="KAJ8382218.1"/>
    <property type="molecule type" value="Genomic_DNA"/>
</dbReference>
<reference evidence="10" key="1">
    <citation type="journal article" date="2023" name="Science">
        <title>Genome structures resolve the early diversification of teleost fishes.</title>
        <authorList>
            <person name="Parey E."/>
            <person name="Louis A."/>
            <person name="Montfort J."/>
            <person name="Bouchez O."/>
            <person name="Roques C."/>
            <person name="Iampietro C."/>
            <person name="Lluch J."/>
            <person name="Castinel A."/>
            <person name="Donnadieu C."/>
            <person name="Desvignes T."/>
            <person name="Floi Bucao C."/>
            <person name="Jouanno E."/>
            <person name="Wen M."/>
            <person name="Mejri S."/>
            <person name="Dirks R."/>
            <person name="Jansen H."/>
            <person name="Henkel C."/>
            <person name="Chen W.J."/>
            <person name="Zahm M."/>
            <person name="Cabau C."/>
            <person name="Klopp C."/>
            <person name="Thompson A.W."/>
            <person name="Robinson-Rechavi M."/>
            <person name="Braasch I."/>
            <person name="Lecointre G."/>
            <person name="Bobe J."/>
            <person name="Postlethwait J.H."/>
            <person name="Berthelot C."/>
            <person name="Roest Crollius H."/>
            <person name="Guiguen Y."/>
        </authorList>
    </citation>
    <scope>NUCLEOTIDE SEQUENCE</scope>
    <source>
        <strain evidence="10">WJC10195</strain>
    </source>
</reference>
<dbReference type="InterPro" id="IPR001594">
    <property type="entry name" value="Palmitoyltrfase_DHHC"/>
</dbReference>
<feature type="repeat" description="ANK" evidence="7">
    <location>
        <begin position="66"/>
        <end position="98"/>
    </location>
</feature>
<keyword evidence="2 8" id="KW-0812">Transmembrane</keyword>
<keyword evidence="11" id="KW-1185">Reference proteome</keyword>
<dbReference type="Proteomes" id="UP001152622">
    <property type="component" value="Chromosome 1"/>
</dbReference>
<feature type="transmembrane region" description="Helical" evidence="8">
    <location>
        <begin position="414"/>
        <end position="438"/>
    </location>
</feature>